<dbReference type="SUPFAM" id="SSF53756">
    <property type="entry name" value="UDP-Glycosyltransferase/glycogen phosphorylase"/>
    <property type="match status" value="1"/>
</dbReference>
<evidence type="ECO:0000256" key="4">
    <source>
        <dbReference type="RuleBase" id="RU003718"/>
    </source>
</evidence>
<feature type="compositionally biased region" description="Pro residues" evidence="6">
    <location>
        <begin position="232"/>
        <end position="244"/>
    </location>
</feature>
<accession>A0AA88RZV6</accession>
<keyword evidence="8" id="KW-1185">Reference proteome</keyword>
<reference evidence="7" key="1">
    <citation type="submission" date="2022-12" db="EMBL/GenBank/DDBJ databases">
        <title>Draft genome assemblies for two species of Escallonia (Escalloniales).</title>
        <authorList>
            <person name="Chanderbali A."/>
            <person name="Dervinis C."/>
            <person name="Anghel I."/>
            <person name="Soltis D."/>
            <person name="Soltis P."/>
            <person name="Zapata F."/>
        </authorList>
    </citation>
    <scope>NUCLEOTIDE SEQUENCE</scope>
    <source>
        <strain evidence="7">UCBG92.1500</strain>
        <tissue evidence="7">Leaf</tissue>
    </source>
</reference>
<sequence>MEATGEIFVVPFHGQGHLFPCMELCKHLSSRNFKTTLVISSNLSSSVPSSFRHHHPLIEVAEIASTSPSSPPPPPPDMAAGPGSGDGPKGKHHDQELAGGIESFLKDKLEEPKRTRPACAVVDVMMSWSKEIFAKFGVPSVSLFTSGACSAAMEYAAWKAHAEDLKPGETRIIPGLPEDMVLTYSDLKGRPPRHNDGHGGPLGPHGPGGPKFGPPRMPDDGPHGAGHGGPPDGGPPGPGQPPPWLNEVEDSIALFINTCDDLEGPFIDQIANHVGKPVWGVGPLLPEKYWKSAGSLIHDGELRSNRQSNYTEEEIIRWLDSKPHASVIYIAFGSEVGPTLEEYAQLANALGESDTRFIWVIQPNAGHRGPPPGLFGDKPSSDAKEEGYHPHGLDGKVGDRGLVIRGWAPQLLILSHPSTGGFLSHCGWNSTVEAVGRGVPILAWPIRGDQIYNAKLVVCHLKVGYMVSTGEGQSEMVKKEDIVQGMEKLMADEEVHERALALRNEFGCGFPTSSVAALDAFADFISKSAS</sequence>
<dbReference type="InterPro" id="IPR035595">
    <property type="entry name" value="UDP_glycos_trans_CS"/>
</dbReference>
<evidence type="ECO:0000256" key="2">
    <source>
        <dbReference type="ARBA" id="ARBA00022676"/>
    </source>
</evidence>
<keyword evidence="3 4" id="KW-0808">Transferase</keyword>
<dbReference type="GO" id="GO:0016138">
    <property type="term" value="P:glycoside biosynthetic process"/>
    <property type="evidence" value="ECO:0007669"/>
    <property type="project" value="UniProtKB-ARBA"/>
</dbReference>
<evidence type="ECO:0000256" key="6">
    <source>
        <dbReference type="SAM" id="MobiDB-lite"/>
    </source>
</evidence>
<dbReference type="EC" id="2.4.1.-" evidence="5"/>
<dbReference type="InterPro" id="IPR002213">
    <property type="entry name" value="UDP_glucos_trans"/>
</dbReference>
<dbReference type="AlphaFoldDB" id="A0AA88RZV6"/>
<dbReference type="FunFam" id="3.40.50.2000:FF:000060">
    <property type="entry name" value="Glycosyltransferase"/>
    <property type="match status" value="1"/>
</dbReference>
<dbReference type="PANTHER" id="PTHR48047:SF131">
    <property type="entry name" value="GLYCOSYLTRANSFERASE"/>
    <property type="match status" value="1"/>
</dbReference>
<organism evidence="7 8">
    <name type="scientific">Escallonia rubra</name>
    <dbReference type="NCBI Taxonomy" id="112253"/>
    <lineage>
        <taxon>Eukaryota</taxon>
        <taxon>Viridiplantae</taxon>
        <taxon>Streptophyta</taxon>
        <taxon>Embryophyta</taxon>
        <taxon>Tracheophyta</taxon>
        <taxon>Spermatophyta</taxon>
        <taxon>Magnoliopsida</taxon>
        <taxon>eudicotyledons</taxon>
        <taxon>Gunneridae</taxon>
        <taxon>Pentapetalae</taxon>
        <taxon>asterids</taxon>
        <taxon>campanulids</taxon>
        <taxon>Escalloniales</taxon>
        <taxon>Escalloniaceae</taxon>
        <taxon>Escallonia</taxon>
    </lineage>
</organism>
<proteinExistence type="inferred from homology"/>
<comment type="similarity">
    <text evidence="1 4">Belongs to the UDP-glycosyltransferase family.</text>
</comment>
<dbReference type="GO" id="GO:0035251">
    <property type="term" value="F:UDP-glucosyltransferase activity"/>
    <property type="evidence" value="ECO:0007669"/>
    <property type="project" value="TreeGrafter"/>
</dbReference>
<feature type="region of interest" description="Disordered" evidence="6">
    <location>
        <begin position="64"/>
        <end position="95"/>
    </location>
</feature>
<dbReference type="Pfam" id="PF00201">
    <property type="entry name" value="UDPGT"/>
    <property type="match status" value="1"/>
</dbReference>
<evidence type="ECO:0000256" key="5">
    <source>
        <dbReference type="RuleBase" id="RU362057"/>
    </source>
</evidence>
<feature type="region of interest" description="Disordered" evidence="6">
    <location>
        <begin position="185"/>
        <end position="246"/>
    </location>
</feature>
<evidence type="ECO:0000313" key="7">
    <source>
        <dbReference type="EMBL" id="KAK2995049.1"/>
    </source>
</evidence>
<keyword evidence="2 4" id="KW-0328">Glycosyltransferase</keyword>
<comment type="caution">
    <text evidence="7">The sequence shown here is derived from an EMBL/GenBank/DDBJ whole genome shotgun (WGS) entry which is preliminary data.</text>
</comment>
<dbReference type="CDD" id="cd03784">
    <property type="entry name" value="GT1_Gtf-like"/>
    <property type="match status" value="1"/>
</dbReference>
<dbReference type="PROSITE" id="PS00375">
    <property type="entry name" value="UDPGT"/>
    <property type="match status" value="1"/>
</dbReference>
<evidence type="ECO:0000256" key="1">
    <source>
        <dbReference type="ARBA" id="ARBA00009995"/>
    </source>
</evidence>
<dbReference type="Gene3D" id="3.40.50.2000">
    <property type="entry name" value="Glycogen Phosphorylase B"/>
    <property type="match status" value="3"/>
</dbReference>
<dbReference type="PANTHER" id="PTHR48047">
    <property type="entry name" value="GLYCOSYLTRANSFERASE"/>
    <property type="match status" value="1"/>
</dbReference>
<evidence type="ECO:0000256" key="3">
    <source>
        <dbReference type="ARBA" id="ARBA00022679"/>
    </source>
</evidence>
<gene>
    <name evidence="7" type="ORF">RJ640_024507</name>
</gene>
<protein>
    <recommendedName>
        <fullName evidence="5">Glycosyltransferase</fullName>
        <ecNumber evidence="5">2.4.1.-</ecNumber>
    </recommendedName>
</protein>
<dbReference type="Proteomes" id="UP001187471">
    <property type="component" value="Unassembled WGS sequence"/>
</dbReference>
<name>A0AA88RZV6_9ASTE</name>
<dbReference type="EMBL" id="JAVXUO010000140">
    <property type="protein sequence ID" value="KAK2995049.1"/>
    <property type="molecule type" value="Genomic_DNA"/>
</dbReference>
<evidence type="ECO:0000313" key="8">
    <source>
        <dbReference type="Proteomes" id="UP001187471"/>
    </source>
</evidence>
<feature type="compositionally biased region" description="Basic and acidic residues" evidence="6">
    <location>
        <begin position="187"/>
        <end position="197"/>
    </location>
</feature>
<feature type="compositionally biased region" description="Gly residues" evidence="6">
    <location>
        <begin position="198"/>
        <end position="211"/>
    </location>
</feature>